<dbReference type="Gene3D" id="2.60.40.4380">
    <property type="entry name" value="Translational regulator CsrA"/>
    <property type="match status" value="1"/>
</dbReference>
<dbReference type="AlphaFoldDB" id="A0A498RDN8"/>
<dbReference type="RefSeq" id="WP_122630224.1">
    <property type="nucleotide sequence ID" value="NZ_UPPP01000116.1"/>
</dbReference>
<comment type="subunit">
    <text evidence="5">Homodimer; the beta-strands of each monomer intercalate to form a hydrophobic core, while the alpha-helices form wings that extend away from the core.</text>
</comment>
<dbReference type="InterPro" id="IPR036107">
    <property type="entry name" value="CsrA_sf"/>
</dbReference>
<dbReference type="OrthoDB" id="9809061at2"/>
<dbReference type="PANTHER" id="PTHR34984:SF1">
    <property type="entry name" value="CARBON STORAGE REGULATOR"/>
    <property type="match status" value="1"/>
</dbReference>
<dbReference type="GO" id="GO:0006402">
    <property type="term" value="P:mRNA catabolic process"/>
    <property type="evidence" value="ECO:0007669"/>
    <property type="project" value="InterPro"/>
</dbReference>
<dbReference type="GO" id="GO:0045947">
    <property type="term" value="P:negative regulation of translational initiation"/>
    <property type="evidence" value="ECO:0007669"/>
    <property type="project" value="UniProtKB-UniRule"/>
</dbReference>
<dbReference type="GO" id="GO:0006109">
    <property type="term" value="P:regulation of carbohydrate metabolic process"/>
    <property type="evidence" value="ECO:0007669"/>
    <property type="project" value="InterPro"/>
</dbReference>
<dbReference type="PANTHER" id="PTHR34984">
    <property type="entry name" value="CARBON STORAGE REGULATOR"/>
    <property type="match status" value="1"/>
</dbReference>
<keyword evidence="7" id="KW-1185">Reference proteome</keyword>
<keyword evidence="3 5" id="KW-0810">Translation regulation</keyword>
<comment type="subcellular location">
    <subcellularLocation>
        <location evidence="5">Cytoplasm</location>
    </subcellularLocation>
</comment>
<dbReference type="GO" id="GO:0005829">
    <property type="term" value="C:cytosol"/>
    <property type="evidence" value="ECO:0007669"/>
    <property type="project" value="TreeGrafter"/>
</dbReference>
<dbReference type="HAMAP" id="MF_00167">
    <property type="entry name" value="CsrA"/>
    <property type="match status" value="1"/>
</dbReference>
<evidence type="ECO:0000313" key="6">
    <source>
        <dbReference type="EMBL" id="VBB09439.1"/>
    </source>
</evidence>
<dbReference type="NCBIfam" id="NF002469">
    <property type="entry name" value="PRK01712.1"/>
    <property type="match status" value="1"/>
</dbReference>
<reference evidence="6 7" key="1">
    <citation type="submission" date="2018-06" db="EMBL/GenBank/DDBJ databases">
        <authorList>
            <person name="Strepis N."/>
        </authorList>
    </citation>
    <scope>NUCLEOTIDE SEQUENCE [LARGE SCALE GENOMIC DNA]</scope>
    <source>
        <strain evidence="6">LUCI</strain>
    </source>
</reference>
<dbReference type="GO" id="GO:1902208">
    <property type="term" value="P:regulation of bacterial-type flagellum assembly"/>
    <property type="evidence" value="ECO:0007669"/>
    <property type="project" value="UniProtKB-UniRule"/>
</dbReference>
<dbReference type="NCBIfam" id="TIGR00202">
    <property type="entry name" value="csrA"/>
    <property type="match status" value="1"/>
</dbReference>
<evidence type="ECO:0000256" key="5">
    <source>
        <dbReference type="HAMAP-Rule" id="MF_00167"/>
    </source>
</evidence>
<evidence type="ECO:0000256" key="4">
    <source>
        <dbReference type="ARBA" id="ARBA00022884"/>
    </source>
</evidence>
<organism evidence="6 7">
    <name type="scientific">Lucifera butyrica</name>
    <dbReference type="NCBI Taxonomy" id="1351585"/>
    <lineage>
        <taxon>Bacteria</taxon>
        <taxon>Bacillati</taxon>
        <taxon>Bacillota</taxon>
        <taxon>Negativicutes</taxon>
        <taxon>Veillonellales</taxon>
        <taxon>Veillonellaceae</taxon>
        <taxon>Lucifera</taxon>
    </lineage>
</organism>
<keyword evidence="4 5" id="KW-0694">RNA-binding</keyword>
<comment type="function">
    <text evidence="5">A translational regulator that binds mRNA to regulate translation initiation and/or mRNA stability. Usually binds in the 5'-UTR at or near the Shine-Dalgarno sequence preventing ribosome-binding, thus repressing translation. Its main target seems to be the major flagellin gene, while its function is anatagonized by FliW.</text>
</comment>
<dbReference type="EMBL" id="UPPP01000116">
    <property type="protein sequence ID" value="VBB09439.1"/>
    <property type="molecule type" value="Genomic_DNA"/>
</dbReference>
<comment type="similarity">
    <text evidence="5">Belongs to the CsrA/RsmA family.</text>
</comment>
<evidence type="ECO:0000256" key="3">
    <source>
        <dbReference type="ARBA" id="ARBA00022845"/>
    </source>
</evidence>
<dbReference type="Proteomes" id="UP000277811">
    <property type="component" value="Unassembled WGS sequence"/>
</dbReference>
<evidence type="ECO:0000313" key="7">
    <source>
        <dbReference type="Proteomes" id="UP000277811"/>
    </source>
</evidence>
<keyword evidence="1 5" id="KW-0963">Cytoplasm</keyword>
<dbReference type="InterPro" id="IPR003751">
    <property type="entry name" value="CsrA"/>
</dbReference>
<protein>
    <recommendedName>
        <fullName evidence="5">Translational regulator CsrA</fullName>
    </recommendedName>
</protein>
<dbReference type="GO" id="GO:0048027">
    <property type="term" value="F:mRNA 5'-UTR binding"/>
    <property type="evidence" value="ECO:0007669"/>
    <property type="project" value="UniProtKB-UniRule"/>
</dbReference>
<dbReference type="Pfam" id="PF02599">
    <property type="entry name" value="CsrA"/>
    <property type="match status" value="1"/>
</dbReference>
<name>A0A498RDN8_9FIRM</name>
<dbReference type="GO" id="GO:0044781">
    <property type="term" value="P:bacterial-type flagellum organization"/>
    <property type="evidence" value="ECO:0007669"/>
    <property type="project" value="UniProtKB-KW"/>
</dbReference>
<gene>
    <name evidence="5" type="primary">csrA</name>
    <name evidence="6" type="ORF">LUCI_4729</name>
</gene>
<evidence type="ECO:0000256" key="1">
    <source>
        <dbReference type="ARBA" id="ARBA00022490"/>
    </source>
</evidence>
<accession>A0A498RDN8</accession>
<evidence type="ECO:0000256" key="2">
    <source>
        <dbReference type="ARBA" id="ARBA00022491"/>
    </source>
</evidence>
<keyword evidence="5" id="KW-1005">Bacterial flagellum biogenesis</keyword>
<sequence length="87" mass="9656">MLILARKRNQSLRIGDNIKITVIGIQGDQVRLGITAPQDVQVLRQELYEEISEANAQASRAAQDVNLTVVLDKIQKLGAETSKDEKK</sequence>
<keyword evidence="2 5" id="KW-0678">Repressor</keyword>
<dbReference type="SUPFAM" id="SSF117130">
    <property type="entry name" value="CsrA-like"/>
    <property type="match status" value="1"/>
</dbReference>
<proteinExistence type="inferred from homology"/>
<dbReference type="FunFam" id="2.60.40.4380:FF:000002">
    <property type="entry name" value="Translational regulator CsrA"/>
    <property type="match status" value="1"/>
</dbReference>